<organism evidence="2 3">
    <name type="scientific">Yoonia maritima</name>
    <dbReference type="NCBI Taxonomy" id="1435347"/>
    <lineage>
        <taxon>Bacteria</taxon>
        <taxon>Pseudomonadati</taxon>
        <taxon>Pseudomonadota</taxon>
        <taxon>Alphaproteobacteria</taxon>
        <taxon>Rhodobacterales</taxon>
        <taxon>Paracoccaceae</taxon>
        <taxon>Yoonia</taxon>
    </lineage>
</organism>
<dbReference type="OrthoDB" id="9817568at2"/>
<dbReference type="RefSeq" id="WP_106359195.1">
    <property type="nucleotide sequence ID" value="NZ_PVTP01000016.1"/>
</dbReference>
<dbReference type="AlphaFoldDB" id="A0A2T0VTU9"/>
<keyword evidence="3" id="KW-1185">Reference proteome</keyword>
<dbReference type="EMBL" id="PVTP01000016">
    <property type="protein sequence ID" value="PRY74630.1"/>
    <property type="molecule type" value="Genomic_DNA"/>
</dbReference>
<evidence type="ECO:0000313" key="2">
    <source>
        <dbReference type="EMBL" id="PRY74630.1"/>
    </source>
</evidence>
<accession>A0A2T0VTU9</accession>
<protein>
    <submittedName>
        <fullName evidence="2">Uncharacterized protein</fullName>
    </submittedName>
</protein>
<evidence type="ECO:0000256" key="1">
    <source>
        <dbReference type="SAM" id="MobiDB-lite"/>
    </source>
</evidence>
<proteinExistence type="predicted"/>
<comment type="caution">
    <text evidence="2">The sequence shown here is derived from an EMBL/GenBank/DDBJ whole genome shotgun (WGS) entry which is preliminary data.</text>
</comment>
<dbReference type="Proteomes" id="UP000238007">
    <property type="component" value="Unassembled WGS sequence"/>
</dbReference>
<name>A0A2T0VTU9_9RHOB</name>
<feature type="region of interest" description="Disordered" evidence="1">
    <location>
        <begin position="376"/>
        <end position="422"/>
    </location>
</feature>
<reference evidence="2 3" key="1">
    <citation type="submission" date="2018-03" db="EMBL/GenBank/DDBJ databases">
        <title>Genomic Encyclopedia of Archaeal and Bacterial Type Strains, Phase II (KMG-II): from individual species to whole genera.</title>
        <authorList>
            <person name="Goeker M."/>
        </authorList>
    </citation>
    <scope>NUCLEOTIDE SEQUENCE [LARGE SCALE GENOMIC DNA]</scope>
    <source>
        <strain evidence="2 3">DSM 101533</strain>
    </source>
</reference>
<gene>
    <name evidence="2" type="ORF">CLV80_11612</name>
</gene>
<feature type="compositionally biased region" description="Gly residues" evidence="1">
    <location>
        <begin position="379"/>
        <end position="388"/>
    </location>
</feature>
<sequence length="422" mass="43321">MDQNVIDEHFQVVNKYLGLGPKDFTAGADSHVDGDKDSQEVILNNSGDCAIKGHILKTYDLNQLRAIVLADTFLNAADMRTLSALYDKVDPALLTLLASGDVKRGSDKLDKPELLKLASLYVFGHSTIPPNVLETANRLLFPSKVTVYTGDTLTIGPDTRLVLEDNDPIILNFKHVRMAASAQIGVYGKASLFFGQLTVLPPAKDHEKKCDTTVYISGRPFDPDKAQTGELGATPDVGADGTPGEHKFDKATDTYICTRPPGDGAPGAAGLEGGKGIEGQPGRAIQPANIDIWYTEGDPTIVAQGGCGQSGGDGGPGGTGAAGGLGGYAPSGCMPAKNGISGPGGRGGEGGDGGNANLITEPVRVVKRSANLTVEARRGAGGAGGRAGPAGYSPDGNGSLGAAGRGKDGQDGATPLVFTVRD</sequence>
<evidence type="ECO:0000313" key="3">
    <source>
        <dbReference type="Proteomes" id="UP000238007"/>
    </source>
</evidence>
<feature type="region of interest" description="Disordered" evidence="1">
    <location>
        <begin position="221"/>
        <end position="249"/>
    </location>
</feature>